<reference evidence="8" key="4">
    <citation type="submission" date="2019-03" db="UniProtKB">
        <authorList>
            <consortium name="EnsemblPlants"/>
        </authorList>
    </citation>
    <scope>IDENTIFICATION</scope>
</reference>
<dbReference type="PIRSF" id="PIRSF000517">
    <property type="entry name" value="Tyr_transaminase"/>
    <property type="match status" value="1"/>
</dbReference>
<keyword evidence="5 6" id="KW-0663">Pyridoxal phosphate</keyword>
<evidence type="ECO:0000313" key="9">
    <source>
        <dbReference type="Proteomes" id="UP000015105"/>
    </source>
</evidence>
<dbReference type="InterPro" id="IPR015422">
    <property type="entry name" value="PyrdxlP-dep_Trfase_small"/>
</dbReference>
<dbReference type="InterPro" id="IPR015424">
    <property type="entry name" value="PyrdxlP-dep_Trfase"/>
</dbReference>
<dbReference type="GO" id="GO:0004838">
    <property type="term" value="F:L-tyrosine-2-oxoglutarate transaminase activity"/>
    <property type="evidence" value="ECO:0007669"/>
    <property type="project" value="TreeGrafter"/>
</dbReference>
<dbReference type="InterPro" id="IPR015421">
    <property type="entry name" value="PyrdxlP-dep_Trfase_major"/>
</dbReference>
<keyword evidence="4" id="KW-0808">Transferase</keyword>
<dbReference type="Pfam" id="PF00155">
    <property type="entry name" value="Aminotran_1_2"/>
    <property type="match status" value="2"/>
</dbReference>
<dbReference type="EnsemblPlants" id="AET4Gv20332200.12">
    <property type="protein sequence ID" value="AET4Gv20332200.12"/>
    <property type="gene ID" value="AET4Gv20332200"/>
</dbReference>
<reference evidence="8" key="3">
    <citation type="journal article" date="2017" name="Nature">
        <title>Genome sequence of the progenitor of the wheat D genome Aegilops tauschii.</title>
        <authorList>
            <person name="Luo M.C."/>
            <person name="Gu Y.Q."/>
            <person name="Puiu D."/>
            <person name="Wang H."/>
            <person name="Twardziok S.O."/>
            <person name="Deal K.R."/>
            <person name="Huo N."/>
            <person name="Zhu T."/>
            <person name="Wang L."/>
            <person name="Wang Y."/>
            <person name="McGuire P.E."/>
            <person name="Liu S."/>
            <person name="Long H."/>
            <person name="Ramasamy R.K."/>
            <person name="Rodriguez J.C."/>
            <person name="Van S.L."/>
            <person name="Yuan L."/>
            <person name="Wang Z."/>
            <person name="Xia Z."/>
            <person name="Xiao L."/>
            <person name="Anderson O.D."/>
            <person name="Ouyang S."/>
            <person name="Liang Y."/>
            <person name="Zimin A.V."/>
            <person name="Pertea G."/>
            <person name="Qi P."/>
            <person name="Bennetzen J.L."/>
            <person name="Dai X."/>
            <person name="Dawson M.W."/>
            <person name="Muller H.G."/>
            <person name="Kugler K."/>
            <person name="Rivarola-Duarte L."/>
            <person name="Spannagl M."/>
            <person name="Mayer K.F.X."/>
            <person name="Lu F.H."/>
            <person name="Bevan M.W."/>
            <person name="Leroy P."/>
            <person name="Li P."/>
            <person name="You F.M."/>
            <person name="Sun Q."/>
            <person name="Liu Z."/>
            <person name="Lyons E."/>
            <person name="Wicker T."/>
            <person name="Salzberg S.L."/>
            <person name="Devos K.M."/>
            <person name="Dvorak J."/>
        </authorList>
    </citation>
    <scope>NUCLEOTIDE SEQUENCE [LARGE SCALE GENOMIC DNA]</scope>
    <source>
        <strain evidence="8">cv. AL8/78</strain>
    </source>
</reference>
<dbReference type="Proteomes" id="UP000015105">
    <property type="component" value="Chromosome 4D"/>
</dbReference>
<comment type="cofactor">
    <cofactor evidence="1 6">
        <name>pyridoxal 5'-phosphate</name>
        <dbReference type="ChEBI" id="CHEBI:597326"/>
    </cofactor>
</comment>
<organism evidence="8 9">
    <name type="scientific">Aegilops tauschii subsp. strangulata</name>
    <name type="common">Goatgrass</name>
    <dbReference type="NCBI Taxonomy" id="200361"/>
    <lineage>
        <taxon>Eukaryota</taxon>
        <taxon>Viridiplantae</taxon>
        <taxon>Streptophyta</taxon>
        <taxon>Embryophyta</taxon>
        <taxon>Tracheophyta</taxon>
        <taxon>Spermatophyta</taxon>
        <taxon>Magnoliopsida</taxon>
        <taxon>Liliopsida</taxon>
        <taxon>Poales</taxon>
        <taxon>Poaceae</taxon>
        <taxon>BOP clade</taxon>
        <taxon>Pooideae</taxon>
        <taxon>Triticodae</taxon>
        <taxon>Triticeae</taxon>
        <taxon>Triticinae</taxon>
        <taxon>Aegilops</taxon>
    </lineage>
</organism>
<proteinExistence type="inferred from homology"/>
<protein>
    <recommendedName>
        <fullName evidence="7">Aminotransferase class I/classII large domain-containing protein</fullName>
    </recommendedName>
</protein>
<dbReference type="PANTHER" id="PTHR45744">
    <property type="entry name" value="TYROSINE AMINOTRANSFERASE"/>
    <property type="match status" value="1"/>
</dbReference>
<evidence type="ECO:0000256" key="2">
    <source>
        <dbReference type="ARBA" id="ARBA00007441"/>
    </source>
</evidence>
<dbReference type="Gene3D" id="3.40.640.10">
    <property type="entry name" value="Type I PLP-dependent aspartate aminotransferase-like (Major domain)"/>
    <property type="match status" value="1"/>
</dbReference>
<dbReference type="InterPro" id="IPR005958">
    <property type="entry name" value="TyrNic_aminoTrfase"/>
</dbReference>
<dbReference type="Gene3D" id="3.90.1150.10">
    <property type="entry name" value="Aspartate Aminotransferase, domain 1"/>
    <property type="match status" value="1"/>
</dbReference>
<comment type="similarity">
    <text evidence="2 6">Belongs to the class-I pyridoxal-phosphate-dependent aminotransferase family.</text>
</comment>
<keyword evidence="3" id="KW-0032">Aminotransferase</keyword>
<dbReference type="PANTHER" id="PTHR45744:SF2">
    <property type="entry name" value="TYROSINE AMINOTRANSFERASE"/>
    <property type="match status" value="1"/>
</dbReference>
<evidence type="ECO:0000256" key="1">
    <source>
        <dbReference type="ARBA" id="ARBA00001933"/>
    </source>
</evidence>
<evidence type="ECO:0000259" key="7">
    <source>
        <dbReference type="Pfam" id="PF00155"/>
    </source>
</evidence>
<dbReference type="SUPFAM" id="SSF53383">
    <property type="entry name" value="PLP-dependent transferases"/>
    <property type="match status" value="1"/>
</dbReference>
<reference evidence="8" key="5">
    <citation type="journal article" date="2021" name="G3 (Bethesda)">
        <title>Aegilops tauschii genome assembly Aet v5.0 features greater sequence contiguity and improved annotation.</title>
        <authorList>
            <person name="Wang L."/>
            <person name="Zhu T."/>
            <person name="Rodriguez J.C."/>
            <person name="Deal K.R."/>
            <person name="Dubcovsky J."/>
            <person name="McGuire P.E."/>
            <person name="Lux T."/>
            <person name="Spannagl M."/>
            <person name="Mayer K.F.X."/>
            <person name="Baldrich P."/>
            <person name="Meyers B.C."/>
            <person name="Huo N."/>
            <person name="Gu Y.Q."/>
            <person name="Zhou H."/>
            <person name="Devos K.M."/>
            <person name="Bennetzen J.L."/>
            <person name="Unver T."/>
            <person name="Budak H."/>
            <person name="Gulick P.J."/>
            <person name="Galiba G."/>
            <person name="Kalapos B."/>
            <person name="Nelson D.R."/>
            <person name="Li P."/>
            <person name="You F.M."/>
            <person name="Luo M.C."/>
            <person name="Dvorak J."/>
        </authorList>
    </citation>
    <scope>NUCLEOTIDE SEQUENCE [LARGE SCALE GENOMIC DNA]</scope>
    <source>
        <strain evidence="8">cv. AL8/78</strain>
    </source>
</reference>
<evidence type="ECO:0000256" key="5">
    <source>
        <dbReference type="ARBA" id="ARBA00022898"/>
    </source>
</evidence>
<evidence type="ECO:0000256" key="6">
    <source>
        <dbReference type="PIRNR" id="PIRNR000517"/>
    </source>
</evidence>
<feature type="domain" description="Aminotransferase class I/classII large" evidence="7">
    <location>
        <begin position="267"/>
        <end position="387"/>
    </location>
</feature>
<keyword evidence="9" id="KW-1185">Reference proteome</keyword>
<reference evidence="9" key="2">
    <citation type="journal article" date="2017" name="Nat. Plants">
        <title>The Aegilops tauschii genome reveals multiple impacts of transposons.</title>
        <authorList>
            <person name="Zhao G."/>
            <person name="Zou C."/>
            <person name="Li K."/>
            <person name="Wang K."/>
            <person name="Li T."/>
            <person name="Gao L."/>
            <person name="Zhang X."/>
            <person name="Wang H."/>
            <person name="Yang Z."/>
            <person name="Liu X."/>
            <person name="Jiang W."/>
            <person name="Mao L."/>
            <person name="Kong X."/>
            <person name="Jiao Y."/>
            <person name="Jia J."/>
        </authorList>
    </citation>
    <scope>NUCLEOTIDE SEQUENCE [LARGE SCALE GENOMIC DNA]</scope>
    <source>
        <strain evidence="9">cv. AL8/78</strain>
    </source>
</reference>
<feature type="domain" description="Aminotransferase class I/classII large" evidence="7">
    <location>
        <begin position="84"/>
        <end position="240"/>
    </location>
</feature>
<evidence type="ECO:0000313" key="8">
    <source>
        <dbReference type="EnsemblPlants" id="AET4Gv20332200.12"/>
    </source>
</evidence>
<dbReference type="AlphaFoldDB" id="A0A453HWV5"/>
<dbReference type="GO" id="GO:0030170">
    <property type="term" value="F:pyridoxal phosphate binding"/>
    <property type="evidence" value="ECO:0007669"/>
    <property type="project" value="InterPro"/>
</dbReference>
<evidence type="ECO:0000256" key="4">
    <source>
        <dbReference type="ARBA" id="ARBA00022679"/>
    </source>
</evidence>
<dbReference type="InterPro" id="IPR004839">
    <property type="entry name" value="Aminotransferase_I/II_large"/>
</dbReference>
<dbReference type="GO" id="GO:0006572">
    <property type="term" value="P:L-tyrosine catabolic process"/>
    <property type="evidence" value="ECO:0007669"/>
    <property type="project" value="TreeGrafter"/>
</dbReference>
<name>A0A453HWV5_AEGTS</name>
<evidence type="ECO:0000256" key="3">
    <source>
        <dbReference type="ARBA" id="ARBA00022576"/>
    </source>
</evidence>
<dbReference type="CDD" id="cd00609">
    <property type="entry name" value="AAT_like"/>
    <property type="match status" value="1"/>
</dbReference>
<sequence length="405" mass="42756">MCAESALMAPTAQIAAHERLGGCACACKAAVRCHPALSSERKASMRGVVGELLAAAGKDKGLVSLGVGDASAHACFRRGGEFAADAVACAARSGDFDCYAPSYGFPAARRAVADYLSAGTHHRIQESDVFMTVGGTGAITAITTVLGGAPGASILLPRPGFAPYEAACKLVGAEPRFYDLLPRQGWEADLAGVRAMADGATAAIVVINPNNPCGAVYSTQHLLQIAETAKELGIPVIADEDGVSVGWHSVILMVQSSITATEMLLNVTSGPASIIQAAVPKILLDEHDEFHQNVVNLLESAADALYGRVNQIEALQCYSKPHGSMFMMVEINTSLLFGIADDMDFARELIKEESVLILPGSVLGLKNWVRIFFGAPVHVILEACDRIESFCQRRAGQAKLLKKKF</sequence>
<reference evidence="9" key="1">
    <citation type="journal article" date="2014" name="Science">
        <title>Ancient hybridizations among the ancestral genomes of bread wheat.</title>
        <authorList>
            <consortium name="International Wheat Genome Sequencing Consortium,"/>
            <person name="Marcussen T."/>
            <person name="Sandve S.R."/>
            <person name="Heier L."/>
            <person name="Spannagl M."/>
            <person name="Pfeifer M."/>
            <person name="Jakobsen K.S."/>
            <person name="Wulff B.B."/>
            <person name="Steuernagel B."/>
            <person name="Mayer K.F."/>
            <person name="Olsen O.A."/>
        </authorList>
    </citation>
    <scope>NUCLEOTIDE SEQUENCE [LARGE SCALE GENOMIC DNA]</scope>
    <source>
        <strain evidence="9">cv. AL8/78</strain>
    </source>
</reference>
<accession>A0A453HWV5</accession>
<dbReference type="Gramene" id="AET4Gv20332200.12">
    <property type="protein sequence ID" value="AET4Gv20332200.12"/>
    <property type="gene ID" value="AET4Gv20332200"/>
</dbReference>